<name>A0A3B3CP40_ORYME</name>
<dbReference type="GO" id="GO:0005576">
    <property type="term" value="C:extracellular region"/>
    <property type="evidence" value="ECO:0007669"/>
    <property type="project" value="UniProtKB-SubCell"/>
</dbReference>
<proteinExistence type="inferred from homology"/>
<keyword evidence="3" id="KW-0964">Secreted</keyword>
<reference evidence="7" key="1">
    <citation type="submission" date="2025-08" db="UniProtKB">
        <authorList>
            <consortium name="Ensembl"/>
        </authorList>
    </citation>
    <scope>IDENTIFICATION</scope>
</reference>
<comment type="subcellular location">
    <subcellularLocation>
        <location evidence="1">Secreted</location>
    </subcellularLocation>
</comment>
<dbReference type="GO" id="GO:0042742">
    <property type="term" value="P:defense response to bacterium"/>
    <property type="evidence" value="ECO:0007669"/>
    <property type="project" value="UniProtKB-KW"/>
</dbReference>
<feature type="signal peptide" evidence="6">
    <location>
        <begin position="1"/>
        <end position="22"/>
    </location>
</feature>
<reference evidence="7" key="2">
    <citation type="submission" date="2025-09" db="UniProtKB">
        <authorList>
            <consortium name="Ensembl"/>
        </authorList>
    </citation>
    <scope>IDENTIFICATION</scope>
</reference>
<keyword evidence="6" id="KW-0732">Signal</keyword>
<keyword evidence="8" id="KW-1185">Reference proteome</keyword>
<dbReference type="Pfam" id="PF08107">
    <property type="entry name" value="Antimicrobial12"/>
    <property type="match status" value="1"/>
</dbReference>
<comment type="similarity">
    <text evidence="2">Belongs to the pleurocidin family.</text>
</comment>
<dbReference type="OMA" id="HHIISGI"/>
<evidence type="ECO:0000256" key="4">
    <source>
        <dbReference type="ARBA" id="ARBA00022529"/>
    </source>
</evidence>
<dbReference type="InterPro" id="IPR012515">
    <property type="entry name" value="Antimicrobial12"/>
</dbReference>
<keyword evidence="4" id="KW-0929">Antimicrobial</keyword>
<evidence type="ECO:0000313" key="7">
    <source>
        <dbReference type="Ensembl" id="ENSOMEP00000019115.1"/>
    </source>
</evidence>
<dbReference type="AlphaFoldDB" id="A0A3B3CP40"/>
<accession>A0A3B3CP40</accession>
<dbReference type="Ensembl" id="ENSOMET00000028276.1">
    <property type="protein sequence ID" value="ENSOMEP00000019115.1"/>
    <property type="gene ID" value="ENSOMEG00000020916.1"/>
</dbReference>
<evidence type="ECO:0000256" key="6">
    <source>
        <dbReference type="SAM" id="SignalP"/>
    </source>
</evidence>
<dbReference type="GeneTree" id="ENSGT01000000215193"/>
<evidence type="ECO:0000256" key="3">
    <source>
        <dbReference type="ARBA" id="ARBA00022525"/>
    </source>
</evidence>
<protein>
    <submittedName>
        <fullName evidence="7">Dicentracin-like</fullName>
    </submittedName>
</protein>
<organism evidence="7 8">
    <name type="scientific">Oryzias melastigma</name>
    <name type="common">Marine medaka</name>
    <dbReference type="NCBI Taxonomy" id="30732"/>
    <lineage>
        <taxon>Eukaryota</taxon>
        <taxon>Metazoa</taxon>
        <taxon>Chordata</taxon>
        <taxon>Craniata</taxon>
        <taxon>Vertebrata</taxon>
        <taxon>Euteleostomi</taxon>
        <taxon>Actinopterygii</taxon>
        <taxon>Neopterygii</taxon>
        <taxon>Teleostei</taxon>
        <taxon>Neoteleostei</taxon>
        <taxon>Acanthomorphata</taxon>
        <taxon>Ovalentaria</taxon>
        <taxon>Atherinomorphae</taxon>
        <taxon>Beloniformes</taxon>
        <taxon>Adrianichthyidae</taxon>
        <taxon>Oryziinae</taxon>
        <taxon>Oryzias</taxon>
    </lineage>
</organism>
<evidence type="ECO:0000256" key="5">
    <source>
        <dbReference type="ARBA" id="ARBA00023022"/>
    </source>
</evidence>
<evidence type="ECO:0000256" key="2">
    <source>
        <dbReference type="ARBA" id="ARBA00007419"/>
    </source>
</evidence>
<dbReference type="Proteomes" id="UP000261560">
    <property type="component" value="Unplaced"/>
</dbReference>
<keyword evidence="5" id="KW-0044">Antibiotic</keyword>
<evidence type="ECO:0000313" key="8">
    <source>
        <dbReference type="Proteomes" id="UP000261560"/>
    </source>
</evidence>
<feature type="chain" id="PRO_5017478369" evidence="6">
    <location>
        <begin position="23"/>
        <end position="77"/>
    </location>
</feature>
<sequence length="77" mass="8662">MKCTTIFLVLSMVVLMAQPGEGFFGWLIKGLGHGISAIHKAVNGNSKDLEDLLEQQQQLAEQQEQLDKRAFEQFQNN</sequence>
<dbReference type="PaxDb" id="30732-ENSOMEP00000019115"/>
<evidence type="ECO:0000256" key="1">
    <source>
        <dbReference type="ARBA" id="ARBA00004613"/>
    </source>
</evidence>